<gene>
    <name evidence="2" type="ORF">EVAR_49579_1</name>
</gene>
<dbReference type="EMBL" id="BGZK01001314">
    <property type="protein sequence ID" value="GBP77018.1"/>
    <property type="molecule type" value="Genomic_DNA"/>
</dbReference>
<dbReference type="AlphaFoldDB" id="A0A4C1YLJ9"/>
<comment type="caution">
    <text evidence="2">The sequence shown here is derived from an EMBL/GenBank/DDBJ whole genome shotgun (WGS) entry which is preliminary data.</text>
</comment>
<name>A0A4C1YLJ9_EUMVA</name>
<feature type="compositionally biased region" description="Low complexity" evidence="1">
    <location>
        <begin position="99"/>
        <end position="113"/>
    </location>
</feature>
<feature type="region of interest" description="Disordered" evidence="1">
    <location>
        <begin position="88"/>
        <end position="122"/>
    </location>
</feature>
<evidence type="ECO:0000256" key="1">
    <source>
        <dbReference type="SAM" id="MobiDB-lite"/>
    </source>
</evidence>
<keyword evidence="3" id="KW-1185">Reference proteome</keyword>
<proteinExistence type="predicted"/>
<reference evidence="2 3" key="1">
    <citation type="journal article" date="2019" name="Commun. Biol.">
        <title>The bagworm genome reveals a unique fibroin gene that provides high tensile strength.</title>
        <authorList>
            <person name="Kono N."/>
            <person name="Nakamura H."/>
            <person name="Ohtoshi R."/>
            <person name="Tomita M."/>
            <person name="Numata K."/>
            <person name="Arakawa K."/>
        </authorList>
    </citation>
    <scope>NUCLEOTIDE SEQUENCE [LARGE SCALE GENOMIC DNA]</scope>
</reference>
<accession>A0A4C1YLJ9</accession>
<evidence type="ECO:0000313" key="3">
    <source>
        <dbReference type="Proteomes" id="UP000299102"/>
    </source>
</evidence>
<protein>
    <submittedName>
        <fullName evidence="2">Uncharacterized protein</fullName>
    </submittedName>
</protein>
<dbReference type="Proteomes" id="UP000299102">
    <property type="component" value="Unassembled WGS sequence"/>
</dbReference>
<organism evidence="2 3">
    <name type="scientific">Eumeta variegata</name>
    <name type="common">Bagworm moth</name>
    <name type="synonym">Eumeta japonica</name>
    <dbReference type="NCBI Taxonomy" id="151549"/>
    <lineage>
        <taxon>Eukaryota</taxon>
        <taxon>Metazoa</taxon>
        <taxon>Ecdysozoa</taxon>
        <taxon>Arthropoda</taxon>
        <taxon>Hexapoda</taxon>
        <taxon>Insecta</taxon>
        <taxon>Pterygota</taxon>
        <taxon>Neoptera</taxon>
        <taxon>Endopterygota</taxon>
        <taxon>Lepidoptera</taxon>
        <taxon>Glossata</taxon>
        <taxon>Ditrysia</taxon>
        <taxon>Tineoidea</taxon>
        <taxon>Psychidae</taxon>
        <taxon>Oiketicinae</taxon>
        <taxon>Eumeta</taxon>
    </lineage>
</organism>
<sequence length="122" mass="12911">MSPAAPGGDGGDVLRDTAASAWQSFGISRFNTRYSILVNALRLEKSDYTDASVIKFVFLLHSGATSTITICPPEVRTAFFVRGGPITADPKSNGQLASAGGPRARARGTTRATNPSNHDLRM</sequence>
<evidence type="ECO:0000313" key="2">
    <source>
        <dbReference type="EMBL" id="GBP77018.1"/>
    </source>
</evidence>